<reference evidence="2" key="1">
    <citation type="journal article" date="2023" name="Hortic. Res.">
        <title>A chromosome-level phased genome enabling allele-level studies in sweet orange: a case study on citrus Huanglongbing tolerance.</title>
        <authorList>
            <person name="Wu B."/>
            <person name="Yu Q."/>
            <person name="Deng Z."/>
            <person name="Duan Y."/>
            <person name="Luo F."/>
            <person name="Gmitter F. Jr."/>
        </authorList>
    </citation>
    <scope>NUCLEOTIDE SEQUENCE [LARGE SCALE GENOMIC DNA]</scope>
    <source>
        <strain evidence="2">cv. Valencia</strain>
    </source>
</reference>
<dbReference type="EMBL" id="CM039178">
    <property type="protein sequence ID" value="KAH9680538.1"/>
    <property type="molecule type" value="Genomic_DNA"/>
</dbReference>
<protein>
    <submittedName>
        <fullName evidence="1">Ribonuclease H</fullName>
    </submittedName>
</protein>
<name>A0ACB8I0E4_CITSI</name>
<organism evidence="1 2">
    <name type="scientific">Citrus sinensis</name>
    <name type="common">Sweet orange</name>
    <name type="synonym">Citrus aurantium var. sinensis</name>
    <dbReference type="NCBI Taxonomy" id="2711"/>
    <lineage>
        <taxon>Eukaryota</taxon>
        <taxon>Viridiplantae</taxon>
        <taxon>Streptophyta</taxon>
        <taxon>Embryophyta</taxon>
        <taxon>Tracheophyta</taxon>
        <taxon>Spermatophyta</taxon>
        <taxon>Magnoliopsida</taxon>
        <taxon>eudicotyledons</taxon>
        <taxon>Gunneridae</taxon>
        <taxon>Pentapetalae</taxon>
        <taxon>rosids</taxon>
        <taxon>malvids</taxon>
        <taxon>Sapindales</taxon>
        <taxon>Rutaceae</taxon>
        <taxon>Aurantioideae</taxon>
        <taxon>Citrus</taxon>
    </lineage>
</organism>
<comment type="caution">
    <text evidence="1">The sequence shown here is derived from an EMBL/GenBank/DDBJ whole genome shotgun (WGS) entry which is preliminary data.</text>
</comment>
<gene>
    <name evidence="1" type="ORF">KPL71_026582</name>
</gene>
<evidence type="ECO:0000313" key="1">
    <source>
        <dbReference type="EMBL" id="KAH9680538.1"/>
    </source>
</evidence>
<accession>A0ACB8I0E4</accession>
<keyword evidence="2" id="KW-1185">Reference proteome</keyword>
<proteinExistence type="predicted"/>
<dbReference type="Proteomes" id="UP000829398">
    <property type="component" value="Chromosome 9"/>
</dbReference>
<evidence type="ECO:0000313" key="2">
    <source>
        <dbReference type="Proteomes" id="UP000829398"/>
    </source>
</evidence>
<sequence>MENEPVETSTLRDSANEAREKVTQDRLERMERQMETLTAVLFELRDERRRDCETPVGRNEVGTEPSHRRRRVEEILSPAGQSNEVPLTSIGRVTGEHTDEARDQPRPRRVSEINGQRANVDEGELRQRLQNAEQERDQIAARDPDRALELEGEVHRLAQVIEEMQGKRKPPSWRIMLDEESPLSTAIMSTVIPREFHFPDLKYSGRSDPLVHIECFNDMMGVQGLTPAQRCRVFPLTLEGRAREWYRKLPRGSIKGYEQMCQEMAEQFRGAVVPEDDMMELMGMKQEEHESLREFVKRYHRAVLDLGAFNHPQALRGLKEGVRIGRLWYNLRSPLVQSYSSGYEQARRDIEIEEEKSARLKSEQMEELRRKERRVPKGSGLGKQTGESSGMGGVSARSRPYPIAPRAQQFQHSRVQPPGPLVPGRQRDFRRIAAHPYHNVPRALSADRYRAGRPEQQPVVAARADMHDSRAVQLVDQSGVYGQYTPLKISMEELYERIEGRGLLYPPAPITKPAHRRDKSRFCKFHNTHGHTISQCRDLKIQVEDLVRNQYLDEYVAGVFPVIETQYAREEEVEGGLEQEQPTIRVIAGGPTLAGDSNRARKNYGRYAMVGKEVLCNLPAAKRAKVRQVPIMWTEDDEEGIFYPHEDALVIKASVAGTELRRILVDTGSSVDILFKSALDGMGISDLKLERKNTSLKGFGGGQLTPVGIIELPITVGVKLFERTMMLDFVVVEEKSPYQMILGRPFMRISQCVMSTHYLALKYRVNGVVGVVKGDQRMARSCYATAAKETLQVTSLDNRGDSKNGRQEPVEKLEGVVIIKNDPTRMVKVGSELDEALKGKLVRCLQSHADIFAWSHEDMPGIDRGVACHKLAIKKGARPVRQKRRCFNQERYEAINAEVEKLLKAGFIRETKYPEWISNVVLVKKANGKWRMCVDFTDLNKACPKDSFPLPKIDQLVDSTAGHSLLSFMDAFSGYNQIPMDEQDEESTTFITNMGLFCYRVMPFGLKNAGATYQRLVNKIFKPLIGHTMEVYVDDMITKSREPRDHVKHLEETFELLRRYEMKLNPEKCAFGVGSGKFLGYLVSHRGIEANPEKIRAVMEMRSPRTVKEVQSLTGKLAALNRFISRATDKCHPFFQVIKKGRKMEWTPECEEAFGQLKEYLAHAPLLSTPRGGDQLLLYLAISKCATSSVLIREEEGKQYPVYYTSKALADAETRYPLMEKWALALITAARKLRPYFQAHQITVMTDQPLRQVLQKPDASGRLVKWSIELSEFDLSYKPRGAIKAQALADFMVDRALPGEEIPEAQPTEQEKPEGMWLVMVDGSCSEQGSGAGIVIHSPEGVEVSYAVKFEFQLTNNQAEYEAFITGLGLAHALRAERVKIRADSQLVCNQLSDQFQTRGEKMGLYLKKAKQMVGLFQEVEVKQISRKENYRADMLARMAATADPKLPKSVPLEIKTSPSIGEEVEVMSVNIGESWMDPIRAYIRDGILPEDKRKARILKCRAARYTLLDGVLYRRGFTLPLLRCVDDEEADYVLREIHEGVCGNHSGARTLAFKALRQGYFWPTMHQDAKKMARSCKTCQSFSEVPAQPPEMLTTMTSSWPFAQWGIDLIGPLPKGRGSATHAIVAIDYFTKWVEVGVLSQITEKKTTDFIWKNIICRYGIPYAIITDNGRQFDNGNFREFCQNLGVDLRFCTPAHPQANGQVEAANKVIKKLLKTRLGEKKGAWVDELPGVLWAYRTTHKTATGETPFALAFGQEAVVPAEIGVGTHRTKYFADEQNDEQICLNLDLLEEKREGASQRVAQCQLRVKRYYNKNVRVRQFRAGDWVLRRVNQNTRDPNHGTLGPKWEGPYRVMRATGPGAYKLAYQDGQDVKRSWNAEHLKKYFHSSIFEISLRQVPASARSLKDQQLNIRNFATARLGGSTVSAGEGSATSGSATSLTTTRGRTGASPDILNPRLGDLRRSPGLVGFDYQFLLFSHYTHKTRNWGTGVEYLQAPGRSGYYFRLGTAHLNQMVQAERGGECGPTWNDGPTRNESPTRDICRADTSFQKEREHDSIDSVKLPKCPCRSTVTEIWSTLAGKHGLDTFGQAEFNGTGGELQRAATMPESSSTAVNFQQLAGGETMTPGDCGWSEMEEAIMGNKIQPVVSPKIGENLGGAKWKSHGFSSFGRRHYGCFSVTWTAWV</sequence>